<dbReference type="SFLD" id="SFLDG01129">
    <property type="entry name" value="C1.5:_HAD__Beta-PGM__Phosphata"/>
    <property type="match status" value="1"/>
</dbReference>
<dbReference type="FunFam" id="3.40.50.1000:FF:000022">
    <property type="entry name" value="Phosphoglycolate phosphatase"/>
    <property type="match status" value="1"/>
</dbReference>
<dbReference type="InterPro" id="IPR036412">
    <property type="entry name" value="HAD-like_sf"/>
</dbReference>
<dbReference type="InterPro" id="IPR041492">
    <property type="entry name" value="HAD_2"/>
</dbReference>
<dbReference type="SUPFAM" id="SSF56784">
    <property type="entry name" value="HAD-like"/>
    <property type="match status" value="1"/>
</dbReference>
<dbReference type="GO" id="GO:0004713">
    <property type="term" value="F:protein tyrosine kinase activity"/>
    <property type="evidence" value="ECO:0007669"/>
    <property type="project" value="TreeGrafter"/>
</dbReference>
<dbReference type="AlphaFoldDB" id="A0A517DYL3"/>
<dbReference type="PANTHER" id="PTHR43434">
    <property type="entry name" value="PHOSPHOGLYCOLATE PHOSPHATASE"/>
    <property type="match status" value="1"/>
</dbReference>
<gene>
    <name evidence="1" type="ORF">SPTER_37510</name>
</gene>
<keyword evidence="1" id="KW-0378">Hydrolase</keyword>
<protein>
    <submittedName>
        <fullName evidence="1">5'-nucleotidase</fullName>
        <ecNumber evidence="1">3.1.3.5</ecNumber>
    </submittedName>
</protein>
<dbReference type="EMBL" id="CP036259">
    <property type="protein sequence ID" value="QDR82326.1"/>
    <property type="molecule type" value="Genomic_DNA"/>
</dbReference>
<dbReference type="InterPro" id="IPR050155">
    <property type="entry name" value="HAD-like_hydrolase_sf"/>
</dbReference>
<name>A0A517DYL3_9FIRM</name>
<dbReference type="InterPro" id="IPR023214">
    <property type="entry name" value="HAD_sf"/>
</dbReference>
<dbReference type="InterPro" id="IPR023198">
    <property type="entry name" value="PGP-like_dom2"/>
</dbReference>
<dbReference type="Proteomes" id="UP000320776">
    <property type="component" value="Chromosome"/>
</dbReference>
<keyword evidence="2" id="KW-1185">Reference proteome</keyword>
<evidence type="ECO:0000313" key="1">
    <source>
        <dbReference type="EMBL" id="QDR82326.1"/>
    </source>
</evidence>
<evidence type="ECO:0000313" key="2">
    <source>
        <dbReference type="Proteomes" id="UP000320776"/>
    </source>
</evidence>
<dbReference type="GO" id="GO:0005829">
    <property type="term" value="C:cytosol"/>
    <property type="evidence" value="ECO:0007669"/>
    <property type="project" value="TreeGrafter"/>
</dbReference>
<dbReference type="SFLD" id="SFLDS00003">
    <property type="entry name" value="Haloacid_Dehalogenase"/>
    <property type="match status" value="1"/>
</dbReference>
<accession>A0A517DYL3</accession>
<sequence>MKYQVILFDLDGTLTDPKIGITKSVQYALRKCNIIEPDLDRLIPFIGPPLTESFQEFYSLSPAAAQAAVGYYREYFVQAGMYENAVYPGVETMLTRLAATGRDLIIATSKPTVFSEQIIAHFGLGHFFKAIVGSHLDGSRIHKAEVIACILSQLPQVEPADVIMIGDRKHDISGARSNGLAAIGVSYGYGGPAELRQAGADYLVASVTELEQLLLSL</sequence>
<dbReference type="Pfam" id="PF13419">
    <property type="entry name" value="HAD_2"/>
    <property type="match status" value="1"/>
</dbReference>
<dbReference type="Gene3D" id="1.10.150.240">
    <property type="entry name" value="Putative phosphatase, domain 2"/>
    <property type="match status" value="1"/>
</dbReference>
<dbReference type="GO" id="GO:0008253">
    <property type="term" value="F:5'-nucleotidase activity"/>
    <property type="evidence" value="ECO:0007669"/>
    <property type="project" value="UniProtKB-EC"/>
</dbReference>
<dbReference type="CDD" id="cd04302">
    <property type="entry name" value="HAD_5NT"/>
    <property type="match status" value="1"/>
</dbReference>
<dbReference type="Gene3D" id="3.40.50.1000">
    <property type="entry name" value="HAD superfamily/HAD-like"/>
    <property type="match status" value="1"/>
</dbReference>
<proteinExistence type="predicted"/>
<dbReference type="EC" id="3.1.3.5" evidence="1"/>
<organism evidence="1 2">
    <name type="scientific">Sporomusa termitida</name>
    <dbReference type="NCBI Taxonomy" id="2377"/>
    <lineage>
        <taxon>Bacteria</taxon>
        <taxon>Bacillati</taxon>
        <taxon>Bacillota</taxon>
        <taxon>Negativicutes</taxon>
        <taxon>Selenomonadales</taxon>
        <taxon>Sporomusaceae</taxon>
        <taxon>Sporomusa</taxon>
    </lineage>
</organism>
<dbReference type="KEGG" id="sted:SPTER_37510"/>
<dbReference type="PANTHER" id="PTHR43434:SF20">
    <property type="entry name" value="5'-NUCLEOTIDASE"/>
    <property type="match status" value="1"/>
</dbReference>
<reference evidence="1 2" key="1">
    <citation type="submission" date="2019-02" db="EMBL/GenBank/DDBJ databases">
        <title>Closed genome of Sporomusa termitida DSM 4440.</title>
        <authorList>
            <person name="Poehlein A."/>
            <person name="Daniel R."/>
        </authorList>
    </citation>
    <scope>NUCLEOTIDE SEQUENCE [LARGE SCALE GENOMIC DNA]</scope>
    <source>
        <strain evidence="1 2">DSM 4440</strain>
    </source>
</reference>